<evidence type="ECO:0000313" key="2">
    <source>
        <dbReference type="EMBL" id="PND36300.1"/>
    </source>
</evidence>
<dbReference type="PANTHER" id="PTHR20974">
    <property type="entry name" value="UPF0585 PROTEIN CG18661"/>
    <property type="match status" value="1"/>
</dbReference>
<reference evidence="2 3" key="1">
    <citation type="submission" date="2018-01" db="EMBL/GenBank/DDBJ databases">
        <title>Draft genome sequence of Paucibacter aquatile CR182 isolated from freshwater of the Nakdong River.</title>
        <authorList>
            <person name="Choi A."/>
            <person name="Chung E.J."/>
        </authorList>
    </citation>
    <scope>NUCLEOTIDE SEQUENCE [LARGE SCALE GENOMIC DNA]</scope>
    <source>
        <strain evidence="2 3">CR182</strain>
    </source>
</reference>
<dbReference type="Gene3D" id="3.40.50.150">
    <property type="entry name" value="Vaccinia Virus protein VP39"/>
    <property type="match status" value="1"/>
</dbReference>
<name>A0A2N8KS91_9BURK</name>
<dbReference type="AlphaFoldDB" id="A0A2N8KS91"/>
<feature type="region of interest" description="Disordered" evidence="1">
    <location>
        <begin position="1"/>
        <end position="22"/>
    </location>
</feature>
<dbReference type="InterPro" id="IPR010342">
    <property type="entry name" value="DUF938"/>
</dbReference>
<keyword evidence="3" id="KW-1185">Reference proteome</keyword>
<gene>
    <name evidence="2" type="ORF">C1O66_21595</name>
</gene>
<organism evidence="2 3">
    <name type="scientific">Kinneretia aquatilis</name>
    <dbReference type="NCBI Taxonomy" id="2070761"/>
    <lineage>
        <taxon>Bacteria</taxon>
        <taxon>Pseudomonadati</taxon>
        <taxon>Pseudomonadota</taxon>
        <taxon>Betaproteobacteria</taxon>
        <taxon>Burkholderiales</taxon>
        <taxon>Sphaerotilaceae</taxon>
        <taxon>Roseateles</taxon>
    </lineage>
</organism>
<dbReference type="OrthoDB" id="9342562at2"/>
<evidence type="ECO:0000313" key="3">
    <source>
        <dbReference type="Proteomes" id="UP000235916"/>
    </source>
</evidence>
<dbReference type="InterPro" id="IPR029063">
    <property type="entry name" value="SAM-dependent_MTases_sf"/>
</dbReference>
<sequence length="206" mass="21956">MSSALPESPGARHSPAAERNKQPMLEALQALLPPRGRALEIASGSGQHIAHFAAGLPGWHWLASDPSPEARASIAAWWPQGPAALALDVQDADWGLPAGHLPLDLIHCANMLHIAPSSSAKGLFQGASRHLAKTGLLTVYGPFVVPGEPTAPSNLAFDAELRSRNPAWGLRQLDQVLACAQDAGLRLRERIGMPANNLLLVWERQP</sequence>
<dbReference type="Proteomes" id="UP000235916">
    <property type="component" value="Unassembled WGS sequence"/>
</dbReference>
<comment type="caution">
    <text evidence="2">The sequence shown here is derived from an EMBL/GenBank/DDBJ whole genome shotgun (WGS) entry which is preliminary data.</text>
</comment>
<dbReference type="GO" id="GO:0008168">
    <property type="term" value="F:methyltransferase activity"/>
    <property type="evidence" value="ECO:0007669"/>
    <property type="project" value="UniProtKB-KW"/>
</dbReference>
<dbReference type="RefSeq" id="WP_102770074.1">
    <property type="nucleotide sequence ID" value="NZ_POSP01000004.1"/>
</dbReference>
<dbReference type="EMBL" id="POSP01000004">
    <property type="protein sequence ID" value="PND36300.1"/>
    <property type="molecule type" value="Genomic_DNA"/>
</dbReference>
<evidence type="ECO:0000256" key="1">
    <source>
        <dbReference type="SAM" id="MobiDB-lite"/>
    </source>
</evidence>
<proteinExistence type="predicted"/>
<keyword evidence="2" id="KW-0808">Transferase</keyword>
<dbReference type="PANTHER" id="PTHR20974:SF0">
    <property type="entry name" value="UPF0585 PROTEIN CG18661"/>
    <property type="match status" value="1"/>
</dbReference>
<protein>
    <submittedName>
        <fullName evidence="2">SAM-dependent methyltransferase</fullName>
    </submittedName>
</protein>
<dbReference type="Pfam" id="PF06080">
    <property type="entry name" value="DUF938"/>
    <property type="match status" value="1"/>
</dbReference>
<accession>A0A2N8KS91</accession>
<keyword evidence="2" id="KW-0489">Methyltransferase</keyword>
<dbReference type="SUPFAM" id="SSF53335">
    <property type="entry name" value="S-adenosyl-L-methionine-dependent methyltransferases"/>
    <property type="match status" value="1"/>
</dbReference>
<dbReference type="GO" id="GO:0032259">
    <property type="term" value="P:methylation"/>
    <property type="evidence" value="ECO:0007669"/>
    <property type="project" value="UniProtKB-KW"/>
</dbReference>